<name>A0AAE8MRR5_9PEZI</name>
<organism evidence="2 3">
    <name type="scientific">Cephalotrichum gorgonifer</name>
    <dbReference type="NCBI Taxonomy" id="2041049"/>
    <lineage>
        <taxon>Eukaryota</taxon>
        <taxon>Fungi</taxon>
        <taxon>Dikarya</taxon>
        <taxon>Ascomycota</taxon>
        <taxon>Pezizomycotina</taxon>
        <taxon>Sordariomycetes</taxon>
        <taxon>Hypocreomycetidae</taxon>
        <taxon>Microascales</taxon>
        <taxon>Microascaceae</taxon>
        <taxon>Cephalotrichum</taxon>
    </lineage>
</organism>
<reference evidence="2" key="1">
    <citation type="submission" date="2018-03" db="EMBL/GenBank/DDBJ databases">
        <authorList>
            <person name="Guldener U."/>
        </authorList>
    </citation>
    <scope>NUCLEOTIDE SEQUENCE</scope>
</reference>
<dbReference type="GO" id="GO:0005634">
    <property type="term" value="C:nucleus"/>
    <property type="evidence" value="ECO:0007669"/>
    <property type="project" value="TreeGrafter"/>
</dbReference>
<accession>A0AAE8MRR5</accession>
<dbReference type="PANTHER" id="PTHR31010:SF2">
    <property type="entry name" value="RAN-SPECIFIC GTPASE-ACTIVATING PROTEIN 30"/>
    <property type="match status" value="1"/>
</dbReference>
<comment type="caution">
    <text evidence="2">The sequence shown here is derived from an EMBL/GenBank/DDBJ whole genome shotgun (WGS) entry which is preliminary data.</text>
</comment>
<protein>
    <submittedName>
        <fullName evidence="2">Related to RanGTP-binding protein</fullName>
    </submittedName>
</protein>
<dbReference type="InterPro" id="IPR008812">
    <property type="entry name" value="Ran_GTP-bd-rel"/>
</dbReference>
<gene>
    <name evidence="2" type="ORF">DNG_02072</name>
</gene>
<feature type="compositionally biased region" description="Acidic residues" evidence="1">
    <location>
        <begin position="475"/>
        <end position="485"/>
    </location>
</feature>
<feature type="region of interest" description="Disordered" evidence="1">
    <location>
        <begin position="214"/>
        <end position="257"/>
    </location>
</feature>
<dbReference type="PANTHER" id="PTHR31010">
    <property type="entry name" value="RAN-SPECIFIC GTPASE-ACTIVATING PROTEIN 30-RELATED"/>
    <property type="match status" value="1"/>
</dbReference>
<feature type="region of interest" description="Disordered" evidence="1">
    <location>
        <begin position="475"/>
        <end position="500"/>
    </location>
</feature>
<sequence>MDTLLARLGVQAMNYAIRSGIAVTSTYAISQFSRLLKDVDDKKLYAELESLQKLLDIKIRLVSPAIDLIEFKSGRGDVFLEGGVPTAKSLHQDITALGKRLESVASDGEVSRAHPGDRDRATRHKEALKSIVVDLRNLISRIDHDIPALQLALNGSRESLDTSLPPSVSPSRLLQASTFLIIGDTQYALATSPVQIGPSFTLSLYMLFLGHTSAGNPTHPRNHTTEVPPGDFPTTPRTPPCSSSSGEEQPYGFGDGERKPLWQEVMHKARVRLCRTPIEYVFDPITGYRPANRRGIAPSVAEGTGLFSTDEYAYHLEIIEDLDDNRVHDDTYTRPYESILQAGRRESIPIHHLSKIFYTDTGRILNIGDSIEGGSNPVLLLKRDVAARPPERMANRLAVYDSMTATTERAMVEDGSEPESSSNQSDIDRQLLEESSVPSDPSYEEMGQSEADGWKIPSHLDPEWIALEVFEEDNLGASDPEDSDDTEQRPRVRRERQSLDSKVVDQIRHLSIGTSAGISSGSSWRPFSQDLGVNNPMTSQEALVSRSPFGAITTSLSLMEMLIRLTSLQEFQQTSHLAIPDHILTFFLEETSTTGLTGEDKWNARNEARRRVGFDPYTDTPSSR</sequence>
<dbReference type="Proteomes" id="UP001187682">
    <property type="component" value="Unassembled WGS sequence"/>
</dbReference>
<evidence type="ECO:0000313" key="2">
    <source>
        <dbReference type="EMBL" id="SPN99033.1"/>
    </source>
</evidence>
<feature type="compositionally biased region" description="Basic and acidic residues" evidence="1">
    <location>
        <begin position="486"/>
        <end position="500"/>
    </location>
</feature>
<evidence type="ECO:0000256" key="1">
    <source>
        <dbReference type="SAM" id="MobiDB-lite"/>
    </source>
</evidence>
<dbReference type="Pfam" id="PF05508">
    <property type="entry name" value="Ran-binding"/>
    <property type="match status" value="1"/>
</dbReference>
<feature type="region of interest" description="Disordered" evidence="1">
    <location>
        <begin position="409"/>
        <end position="455"/>
    </location>
</feature>
<keyword evidence="3" id="KW-1185">Reference proteome</keyword>
<evidence type="ECO:0000313" key="3">
    <source>
        <dbReference type="Proteomes" id="UP001187682"/>
    </source>
</evidence>
<proteinExistence type="predicted"/>
<dbReference type="EMBL" id="ONZQ02000002">
    <property type="protein sequence ID" value="SPN99033.1"/>
    <property type="molecule type" value="Genomic_DNA"/>
</dbReference>
<dbReference type="GO" id="GO:0030695">
    <property type="term" value="F:GTPase regulator activity"/>
    <property type="evidence" value="ECO:0007669"/>
    <property type="project" value="TreeGrafter"/>
</dbReference>
<dbReference type="AlphaFoldDB" id="A0AAE8MRR5"/>
<dbReference type="GO" id="GO:0005737">
    <property type="term" value="C:cytoplasm"/>
    <property type="evidence" value="ECO:0007669"/>
    <property type="project" value="TreeGrafter"/>
</dbReference>